<dbReference type="AlphaFoldDB" id="A0AAU7GBS7"/>
<accession>A0AAU7GBS7</accession>
<dbReference type="GO" id="GO:0003700">
    <property type="term" value="F:DNA-binding transcription factor activity"/>
    <property type="evidence" value="ECO:0007669"/>
    <property type="project" value="InterPro"/>
</dbReference>
<dbReference type="CDD" id="cd00090">
    <property type="entry name" value="HTH_ARSR"/>
    <property type="match status" value="1"/>
</dbReference>
<reference evidence="2" key="1">
    <citation type="submission" date="2024-05" db="EMBL/GenBank/DDBJ databases">
        <title>The Natural Products Discovery Center: Release of the First 8490 Sequenced Strains for Exploring Actinobacteria Biosynthetic Diversity.</title>
        <authorList>
            <person name="Kalkreuter E."/>
            <person name="Kautsar S.A."/>
            <person name="Yang D."/>
            <person name="Bader C.D."/>
            <person name="Teijaro C.N."/>
            <person name="Fluegel L."/>
            <person name="Davis C.M."/>
            <person name="Simpson J.R."/>
            <person name="Lauterbach L."/>
            <person name="Steele A.D."/>
            <person name="Gui C."/>
            <person name="Meng S."/>
            <person name="Li G."/>
            <person name="Viehrig K."/>
            <person name="Ye F."/>
            <person name="Su P."/>
            <person name="Kiefer A.F."/>
            <person name="Nichols A."/>
            <person name="Cepeda A.J."/>
            <person name="Yan W."/>
            <person name="Fan B."/>
            <person name="Jiang Y."/>
            <person name="Adhikari A."/>
            <person name="Zheng C.-J."/>
            <person name="Schuster L."/>
            <person name="Cowan T.M."/>
            <person name="Smanski M.J."/>
            <person name="Chevrette M.G."/>
            <person name="de Carvalho L.P.S."/>
            <person name="Shen B."/>
        </authorList>
    </citation>
    <scope>NUCLEOTIDE SEQUENCE</scope>
    <source>
        <strain evidence="2">NPDC080035</strain>
    </source>
</reference>
<dbReference type="InterPro" id="IPR011991">
    <property type="entry name" value="ArsR-like_HTH"/>
</dbReference>
<dbReference type="EMBL" id="CP157390">
    <property type="protein sequence ID" value="XBM48895.1"/>
    <property type="molecule type" value="Genomic_DNA"/>
</dbReference>
<dbReference type="RefSeq" id="WP_348788816.1">
    <property type="nucleotide sequence ID" value="NZ_CP157390.1"/>
</dbReference>
<dbReference type="PROSITE" id="PS50995">
    <property type="entry name" value="HTH_MARR_2"/>
    <property type="match status" value="1"/>
</dbReference>
<dbReference type="Pfam" id="PF01047">
    <property type="entry name" value="MarR"/>
    <property type="match status" value="1"/>
</dbReference>
<gene>
    <name evidence="2" type="ORF">AAME72_03310</name>
</gene>
<dbReference type="Gene3D" id="1.10.10.10">
    <property type="entry name" value="Winged helix-like DNA-binding domain superfamily/Winged helix DNA-binding domain"/>
    <property type="match status" value="1"/>
</dbReference>
<dbReference type="InterPro" id="IPR036388">
    <property type="entry name" value="WH-like_DNA-bd_sf"/>
</dbReference>
<proteinExistence type="predicted"/>
<dbReference type="GO" id="GO:0006950">
    <property type="term" value="P:response to stress"/>
    <property type="evidence" value="ECO:0007669"/>
    <property type="project" value="TreeGrafter"/>
</dbReference>
<organism evidence="2">
    <name type="scientific">Leifsonia sp. NPDC080035</name>
    <dbReference type="NCBI Taxonomy" id="3143936"/>
    <lineage>
        <taxon>Bacteria</taxon>
        <taxon>Bacillati</taxon>
        <taxon>Actinomycetota</taxon>
        <taxon>Actinomycetes</taxon>
        <taxon>Micrococcales</taxon>
        <taxon>Microbacteriaceae</taxon>
        <taxon>Leifsonia</taxon>
    </lineage>
</organism>
<sequence>MTPSDASTPERQLLAALTLLVADWASVATQEAIARRAGVDVDPVDVQPLYALGQLGPQRASALADTLRLSRPTMSKQLRRLTDAGFLDRAPDPDDARASIVALSQKGAAAYDRLVHEGVVIVRAALAEWDAAGTDAFARDLSRFVAALAVEGGTGRQPRTAESAVPEEKR</sequence>
<name>A0AAU7GBS7_9MICO</name>
<feature type="domain" description="HTH marR-type" evidence="1">
    <location>
        <begin position="10"/>
        <end position="146"/>
    </location>
</feature>
<dbReference type="SUPFAM" id="SSF46785">
    <property type="entry name" value="Winged helix' DNA-binding domain"/>
    <property type="match status" value="1"/>
</dbReference>
<evidence type="ECO:0000259" key="1">
    <source>
        <dbReference type="PROSITE" id="PS50995"/>
    </source>
</evidence>
<dbReference type="PANTHER" id="PTHR33164:SF57">
    <property type="entry name" value="MARR-FAMILY TRANSCRIPTIONAL REGULATOR"/>
    <property type="match status" value="1"/>
</dbReference>
<dbReference type="InterPro" id="IPR000835">
    <property type="entry name" value="HTH_MarR-typ"/>
</dbReference>
<dbReference type="InterPro" id="IPR036390">
    <property type="entry name" value="WH_DNA-bd_sf"/>
</dbReference>
<dbReference type="InterPro" id="IPR039422">
    <property type="entry name" value="MarR/SlyA-like"/>
</dbReference>
<dbReference type="SMART" id="SM00347">
    <property type="entry name" value="HTH_MARR"/>
    <property type="match status" value="1"/>
</dbReference>
<dbReference type="PANTHER" id="PTHR33164">
    <property type="entry name" value="TRANSCRIPTIONAL REGULATOR, MARR FAMILY"/>
    <property type="match status" value="1"/>
</dbReference>
<protein>
    <submittedName>
        <fullName evidence="2">MarR family transcriptional regulator</fullName>
    </submittedName>
</protein>
<evidence type="ECO:0000313" key="2">
    <source>
        <dbReference type="EMBL" id="XBM48895.1"/>
    </source>
</evidence>